<gene>
    <name evidence="2" type="ORF">LW347_16595</name>
</gene>
<keyword evidence="1" id="KW-1133">Transmembrane helix</keyword>
<dbReference type="KEGG" id="ppoo:LW347_16595"/>
<dbReference type="AlphaFoldDB" id="A0AAE9NQT5"/>
<dbReference type="SUPFAM" id="SSF52540">
    <property type="entry name" value="P-loop containing nucleoside triphosphate hydrolases"/>
    <property type="match status" value="1"/>
</dbReference>
<evidence type="ECO:0000313" key="3">
    <source>
        <dbReference type="Proteomes" id="UP001059272"/>
    </source>
</evidence>
<sequence length="571" mass="63537">MSDALYLQDDIAENAAASRQTERKSSLNIQGVLEKNLSHLIQSIIKAEKLKNTANRVDGLIIGTGEADFTKGNTRYTLHIDDKTFQLVDVPGIEGNESRYVHQVKEAIAEAHMVVYVNGTNKKPETATAEKIKSYLEYGTQVYPLVNVRGFADAYEFEEDRQDLAQQGGAGEALQQTVGVLAPVLGSDVLLPGNCVQGLMAFSALACDDVTLSTTIHPSRDHNLAAQQKRYFKHFPTRQEMLDFSQVNAIAHVIRGKVATFREDIVESNKGKVRESLGQYLQVLVEQLASHRAFLKNTEPEFEKCHVAFKNAIAAFGRRIVNNRRNRWNTFFNELMDKSDDIVEDDFGDSDAISRRINQEFKTRRTHVEQLMLADTEEGVKALQEQMLQAVTRLLEDIKHVEFQQRVSFDRHGGFDFGSDIELGYDLGLGDFGSMVFKIGGYALTGGTIGSAFPVIGTAIGAIAGALVGVVMTVVGFFTSKSSKIRKAQGKVRDRLESARDKALHGVDAEASKLVEAIEKELQGSLLQKVNEMHTALQRPISIFEEQIMRITKLKNQLEKMPYGTIQTVQY</sequence>
<keyword evidence="1" id="KW-0812">Transmembrane</keyword>
<dbReference type="EMBL" id="CP090065">
    <property type="protein sequence ID" value="UVO07472.1"/>
    <property type="molecule type" value="Genomic_DNA"/>
</dbReference>
<dbReference type="Proteomes" id="UP001059272">
    <property type="component" value="Chromosome"/>
</dbReference>
<dbReference type="Gene3D" id="3.40.50.300">
    <property type="entry name" value="P-loop containing nucleotide triphosphate hydrolases"/>
    <property type="match status" value="1"/>
</dbReference>
<dbReference type="InterPro" id="IPR027417">
    <property type="entry name" value="P-loop_NTPase"/>
</dbReference>
<evidence type="ECO:0000313" key="2">
    <source>
        <dbReference type="EMBL" id="UVO07472.1"/>
    </source>
</evidence>
<evidence type="ECO:0000256" key="1">
    <source>
        <dbReference type="SAM" id="Phobius"/>
    </source>
</evidence>
<name>A0AAE9NQT5_9GAMM</name>
<dbReference type="RefSeq" id="WP_258882913.1">
    <property type="nucleotide sequence ID" value="NZ_CP090065.1"/>
</dbReference>
<proteinExistence type="predicted"/>
<feature type="transmembrane region" description="Helical" evidence="1">
    <location>
        <begin position="452"/>
        <end position="478"/>
    </location>
</feature>
<protein>
    <submittedName>
        <fullName evidence="2">DUF1269 domain-containing protein</fullName>
    </submittedName>
</protein>
<reference evidence="2" key="1">
    <citation type="submission" date="2021-12" db="EMBL/GenBank/DDBJ databases">
        <title>Genome sequence of novel Pectobacterium sp. causing blackleg.</title>
        <authorList>
            <person name="Wang J."/>
        </authorList>
    </citation>
    <scope>NUCLEOTIDE SEQUENCE</scope>
    <source>
        <strain evidence="2">BY21311</strain>
    </source>
</reference>
<accession>A0AAE9NQT5</accession>
<organism evidence="2 3">
    <name type="scientific">Pectobacterium polonicum</name>
    <dbReference type="NCBI Taxonomy" id="2485124"/>
    <lineage>
        <taxon>Bacteria</taxon>
        <taxon>Pseudomonadati</taxon>
        <taxon>Pseudomonadota</taxon>
        <taxon>Gammaproteobacteria</taxon>
        <taxon>Enterobacterales</taxon>
        <taxon>Pectobacteriaceae</taxon>
        <taxon>Pectobacterium</taxon>
    </lineage>
</organism>
<keyword evidence="1" id="KW-0472">Membrane</keyword>